<protein>
    <submittedName>
        <fullName evidence="5">RsfA family transcriptional regulator</fullName>
    </submittedName>
</protein>
<feature type="coiled-coil region" evidence="1">
    <location>
        <begin position="132"/>
        <end position="166"/>
    </location>
</feature>
<evidence type="ECO:0000256" key="2">
    <source>
        <dbReference type="SAM" id="MobiDB-lite"/>
    </source>
</evidence>
<dbReference type="NCBIfam" id="TIGR02894">
    <property type="entry name" value="DNA_bind_RsfA"/>
    <property type="match status" value="1"/>
</dbReference>
<evidence type="ECO:0000313" key="6">
    <source>
        <dbReference type="Proteomes" id="UP001597458"/>
    </source>
</evidence>
<dbReference type="Proteomes" id="UP001597458">
    <property type="component" value="Unassembled WGS sequence"/>
</dbReference>
<name>A0ABW5PQ68_9BACI</name>
<dbReference type="Pfam" id="PF13921">
    <property type="entry name" value="Myb_DNA-bind_6"/>
    <property type="match status" value="1"/>
</dbReference>
<keyword evidence="1" id="KW-0175">Coiled coil</keyword>
<evidence type="ECO:0000259" key="4">
    <source>
        <dbReference type="PROSITE" id="PS51294"/>
    </source>
</evidence>
<dbReference type="PANTHER" id="PTHR41302:SF2">
    <property type="entry name" value="PRESPORE SPECIFIC TRANSCRIPTIONAL ACTIVATOR RSFA"/>
    <property type="match status" value="1"/>
</dbReference>
<dbReference type="InterPro" id="IPR017930">
    <property type="entry name" value="Myb_dom"/>
</dbReference>
<dbReference type="RefSeq" id="WP_141189186.1">
    <property type="nucleotide sequence ID" value="NZ_JBHUMR010000008.1"/>
</dbReference>
<feature type="region of interest" description="Disordered" evidence="2">
    <location>
        <begin position="72"/>
        <end position="93"/>
    </location>
</feature>
<accession>A0ABW5PQ68</accession>
<dbReference type="PROSITE" id="PS50090">
    <property type="entry name" value="MYB_LIKE"/>
    <property type="match status" value="1"/>
</dbReference>
<dbReference type="InterPro" id="IPR014243">
    <property type="entry name" value="RsfA-like"/>
</dbReference>
<proteinExistence type="predicted"/>
<dbReference type="PROSITE" id="PS51294">
    <property type="entry name" value="HTH_MYB"/>
    <property type="match status" value="1"/>
</dbReference>
<dbReference type="InterPro" id="IPR001005">
    <property type="entry name" value="SANT/Myb"/>
</dbReference>
<gene>
    <name evidence="5" type="ORF">ACFSTF_06585</name>
</gene>
<evidence type="ECO:0000259" key="3">
    <source>
        <dbReference type="PROSITE" id="PS50090"/>
    </source>
</evidence>
<organism evidence="5 6">
    <name type="scientific">Terrilactibacillus laevilacticus</name>
    <dbReference type="NCBI Taxonomy" id="1380157"/>
    <lineage>
        <taxon>Bacteria</taxon>
        <taxon>Bacillati</taxon>
        <taxon>Bacillota</taxon>
        <taxon>Bacilli</taxon>
        <taxon>Bacillales</taxon>
        <taxon>Bacillaceae</taxon>
        <taxon>Terrilactibacillus</taxon>
    </lineage>
</organism>
<dbReference type="PANTHER" id="PTHR41302">
    <property type="entry name" value="PRESPORE-SPECIFIC TRANSCRIPTIONAL REGULATOR RSFA-RELATED"/>
    <property type="match status" value="1"/>
</dbReference>
<comment type="caution">
    <text evidence="5">The sequence shown here is derived from an EMBL/GenBank/DDBJ whole genome shotgun (WGS) entry which is preliminary data.</text>
</comment>
<evidence type="ECO:0000256" key="1">
    <source>
        <dbReference type="SAM" id="Coils"/>
    </source>
</evidence>
<dbReference type="EMBL" id="JBHUMR010000008">
    <property type="protein sequence ID" value="MFD2616978.1"/>
    <property type="molecule type" value="Genomic_DNA"/>
</dbReference>
<evidence type="ECO:0000313" key="5">
    <source>
        <dbReference type="EMBL" id="MFD2616978.1"/>
    </source>
</evidence>
<feature type="domain" description="Myb-like" evidence="3">
    <location>
        <begin position="1"/>
        <end position="57"/>
    </location>
</feature>
<sequence length="204" mass="23651">MSTIRQDAWSSDEDLTLAKTVLSHIREGSTQLAAFEEVGKNLSRTPAACGFRWNSLVRKKYENEIAQAKAKRKELKSESKISQNDDLNEALHSPSEGIVNEPEISDINLEKVIHFLIELKSELPELMSKNELVLLKNELQRLSQKKETLETSYRKLETEYKTIKRNYEIFIQLVDRAKEKIQLDTIQDDALRYSLHFDSQKVKK</sequence>
<feature type="domain" description="HTH myb-type" evidence="4">
    <location>
        <begin position="1"/>
        <end position="61"/>
    </location>
</feature>
<reference evidence="6" key="1">
    <citation type="journal article" date="2019" name="Int. J. Syst. Evol. Microbiol.">
        <title>The Global Catalogue of Microorganisms (GCM) 10K type strain sequencing project: providing services to taxonomists for standard genome sequencing and annotation.</title>
        <authorList>
            <consortium name="The Broad Institute Genomics Platform"/>
            <consortium name="The Broad Institute Genome Sequencing Center for Infectious Disease"/>
            <person name="Wu L."/>
            <person name="Ma J."/>
        </authorList>
    </citation>
    <scope>NUCLEOTIDE SEQUENCE [LARGE SCALE GENOMIC DNA]</scope>
    <source>
        <strain evidence="6">TISTR 2241</strain>
    </source>
</reference>
<keyword evidence="6" id="KW-1185">Reference proteome</keyword>